<comment type="similarity">
    <text evidence="7">Belongs to the glycosyltransferase 87 family.</text>
</comment>
<evidence type="ECO:0000256" key="5">
    <source>
        <dbReference type="ARBA" id="ARBA00022989"/>
    </source>
</evidence>
<keyword evidence="9" id="KW-0328">Glycosyltransferase</keyword>
<dbReference type="InterPro" id="IPR018584">
    <property type="entry name" value="GT87"/>
</dbReference>
<dbReference type="GO" id="GO:0016757">
    <property type="term" value="F:glycosyltransferase activity"/>
    <property type="evidence" value="ECO:0007669"/>
    <property type="project" value="UniProtKB-KW"/>
</dbReference>
<dbReference type="EC" id="2.4.-.-" evidence="9"/>
<keyword evidence="4 8" id="KW-0812">Transmembrane</keyword>
<evidence type="ECO:0000256" key="3">
    <source>
        <dbReference type="ARBA" id="ARBA00022679"/>
    </source>
</evidence>
<feature type="transmembrane region" description="Helical" evidence="8">
    <location>
        <begin position="125"/>
        <end position="140"/>
    </location>
</feature>
<proteinExistence type="inferred from homology"/>
<name>A0ABW2C3Z3_9PSEU</name>
<protein>
    <submittedName>
        <fullName evidence="9">Glycosyltransferase family 87 protein</fullName>
        <ecNumber evidence="9">2.4.-.-</ecNumber>
    </submittedName>
</protein>
<keyword evidence="3 9" id="KW-0808">Transferase</keyword>
<feature type="transmembrane region" description="Helical" evidence="8">
    <location>
        <begin position="287"/>
        <end position="305"/>
    </location>
</feature>
<sequence>MTQSIPHRLLDSTRFRVVLAVGVAVHVVIFLILQLGIPHIDLQVYRFAVDVWFGNGDIYGPLPMTDVDLELPYIYPPFAILPAIPFALLPIEAAFVLLFMLNIVAVAGTLYLVGRRVWPEGGSRGAAVIAAAGLSLSLTFEPVRDTFSFGQINLLLMGLVAADCLARAPRWPRGMLVGLAAAIKLTPAVFVLFFLVRKDYRAALVAAITGAAATVIGFLTSFSASVEYWFGGFGDTARITGSTYRANQTVTAALARFGIEKPLLTVLVALSVLALLALVVRTIRHSGPATAFALVGTFLVLASPTSWSHHWVWIVPGSVVMLTATARAFGDGSRARWPLTAATGATLLLFVIAPFQFLPGNHDWTTGVPDIELTWSPLQHFVGDLYILAGIAWIIGCAIALRPRTSSARQPQAVSAGG</sequence>
<evidence type="ECO:0000313" key="9">
    <source>
        <dbReference type="EMBL" id="MFC6869494.1"/>
    </source>
</evidence>
<feature type="transmembrane region" description="Helical" evidence="8">
    <location>
        <begin position="17"/>
        <end position="37"/>
    </location>
</feature>
<accession>A0ABW2C3Z3</accession>
<dbReference type="Pfam" id="PF09594">
    <property type="entry name" value="GT87"/>
    <property type="match status" value="1"/>
</dbReference>
<feature type="transmembrane region" description="Helical" evidence="8">
    <location>
        <begin position="94"/>
        <end position="113"/>
    </location>
</feature>
<evidence type="ECO:0000256" key="6">
    <source>
        <dbReference type="ARBA" id="ARBA00023136"/>
    </source>
</evidence>
<feature type="transmembrane region" description="Helical" evidence="8">
    <location>
        <begin position="73"/>
        <end position="89"/>
    </location>
</feature>
<evidence type="ECO:0000256" key="1">
    <source>
        <dbReference type="ARBA" id="ARBA00004651"/>
    </source>
</evidence>
<feature type="transmembrane region" description="Helical" evidence="8">
    <location>
        <begin position="203"/>
        <end position="224"/>
    </location>
</feature>
<organism evidence="9 10">
    <name type="scientific">Haloechinothrix salitolerans</name>
    <dbReference type="NCBI Taxonomy" id="926830"/>
    <lineage>
        <taxon>Bacteria</taxon>
        <taxon>Bacillati</taxon>
        <taxon>Actinomycetota</taxon>
        <taxon>Actinomycetes</taxon>
        <taxon>Pseudonocardiales</taxon>
        <taxon>Pseudonocardiaceae</taxon>
        <taxon>Haloechinothrix</taxon>
    </lineage>
</organism>
<keyword evidence="5 8" id="KW-1133">Transmembrane helix</keyword>
<reference evidence="10" key="1">
    <citation type="journal article" date="2019" name="Int. J. Syst. Evol. Microbiol.">
        <title>The Global Catalogue of Microorganisms (GCM) 10K type strain sequencing project: providing services to taxonomists for standard genome sequencing and annotation.</title>
        <authorList>
            <consortium name="The Broad Institute Genomics Platform"/>
            <consortium name="The Broad Institute Genome Sequencing Center for Infectious Disease"/>
            <person name="Wu L."/>
            <person name="Ma J."/>
        </authorList>
    </citation>
    <scope>NUCLEOTIDE SEQUENCE [LARGE SCALE GENOMIC DNA]</scope>
    <source>
        <strain evidence="10">KCTC 32255</strain>
    </source>
</reference>
<dbReference type="EMBL" id="JBHSXX010000001">
    <property type="protein sequence ID" value="MFC6869494.1"/>
    <property type="molecule type" value="Genomic_DNA"/>
</dbReference>
<evidence type="ECO:0000256" key="8">
    <source>
        <dbReference type="SAM" id="Phobius"/>
    </source>
</evidence>
<feature type="transmembrane region" description="Helical" evidence="8">
    <location>
        <begin position="175"/>
        <end position="196"/>
    </location>
</feature>
<feature type="transmembrane region" description="Helical" evidence="8">
    <location>
        <begin position="337"/>
        <end position="358"/>
    </location>
</feature>
<evidence type="ECO:0000313" key="10">
    <source>
        <dbReference type="Proteomes" id="UP001596337"/>
    </source>
</evidence>
<evidence type="ECO:0000256" key="7">
    <source>
        <dbReference type="ARBA" id="ARBA00024033"/>
    </source>
</evidence>
<dbReference type="RefSeq" id="WP_345397072.1">
    <property type="nucleotide sequence ID" value="NZ_BAABLA010000027.1"/>
</dbReference>
<feature type="transmembrane region" description="Helical" evidence="8">
    <location>
        <begin position="311"/>
        <end position="330"/>
    </location>
</feature>
<gene>
    <name evidence="9" type="ORF">ACFQGD_20365</name>
</gene>
<feature type="transmembrane region" description="Helical" evidence="8">
    <location>
        <begin position="378"/>
        <end position="401"/>
    </location>
</feature>
<dbReference type="Proteomes" id="UP001596337">
    <property type="component" value="Unassembled WGS sequence"/>
</dbReference>
<comment type="subcellular location">
    <subcellularLocation>
        <location evidence="1">Cell membrane</location>
        <topology evidence="1">Multi-pass membrane protein</topology>
    </subcellularLocation>
</comment>
<feature type="transmembrane region" description="Helical" evidence="8">
    <location>
        <begin position="263"/>
        <end position="280"/>
    </location>
</feature>
<keyword evidence="6 8" id="KW-0472">Membrane</keyword>
<keyword evidence="2" id="KW-1003">Cell membrane</keyword>
<keyword evidence="10" id="KW-1185">Reference proteome</keyword>
<evidence type="ECO:0000256" key="4">
    <source>
        <dbReference type="ARBA" id="ARBA00022692"/>
    </source>
</evidence>
<comment type="caution">
    <text evidence="9">The sequence shown here is derived from an EMBL/GenBank/DDBJ whole genome shotgun (WGS) entry which is preliminary data.</text>
</comment>
<evidence type="ECO:0000256" key="2">
    <source>
        <dbReference type="ARBA" id="ARBA00022475"/>
    </source>
</evidence>